<dbReference type="OrthoDB" id="298447at2759"/>
<name>A0A8S1XFY2_PAROT</name>
<dbReference type="EMBL" id="CAJJDP010000121">
    <property type="protein sequence ID" value="CAD8200150.1"/>
    <property type="molecule type" value="Genomic_DNA"/>
</dbReference>
<dbReference type="Proteomes" id="UP000683925">
    <property type="component" value="Unassembled WGS sequence"/>
</dbReference>
<evidence type="ECO:0000313" key="2">
    <source>
        <dbReference type="EMBL" id="CAD8200150.1"/>
    </source>
</evidence>
<dbReference type="AlphaFoldDB" id="A0A8S1XFY2"/>
<organism evidence="2 3">
    <name type="scientific">Paramecium octaurelia</name>
    <dbReference type="NCBI Taxonomy" id="43137"/>
    <lineage>
        <taxon>Eukaryota</taxon>
        <taxon>Sar</taxon>
        <taxon>Alveolata</taxon>
        <taxon>Ciliophora</taxon>
        <taxon>Intramacronucleata</taxon>
        <taxon>Oligohymenophorea</taxon>
        <taxon>Peniculida</taxon>
        <taxon>Parameciidae</taxon>
        <taxon>Paramecium</taxon>
    </lineage>
</organism>
<proteinExistence type="predicted"/>
<evidence type="ECO:0000256" key="1">
    <source>
        <dbReference type="SAM" id="MobiDB-lite"/>
    </source>
</evidence>
<gene>
    <name evidence="2" type="ORF">POCTA_138.1.T1210072</name>
</gene>
<sequence length="565" mass="66161">MSVQISSSNHYISKSIPPQQATPEKEILEALLSRKPFYESLFDRLVKMGLPVLSISPNQTLIDSINNGLLDIPQLQRLISIKLEGQPLSYHRCKLAHSCKNFIAEYLNSNQQIELEHMLGLIKKTTETITFAQIKRLDYSQLTYEQEFNYALFLKLLNINHVQPLPNNLTFNSTELTGYYEIKNISDLRDHEQVETFIAVRKMRQQIYQIIDSIAEILDSLDSLNIARIEDAFLKYINIKASLQFPFTKSVNEDFIEKYISEDLITDESAQTFNKVSFAKPINDQSKNQDQSTKKINKMPKEDNLMKSKRENKESTKIKIKNDNLQKFMRKSTKNNFKKSNQEPSSKWDQDKQLEFEKKISCLEPNNIQNFSELSHQLSNDDTTNKPKKPLQINKRKVYFDVFDSCRYYNGKLIGYKQVNPRSPFCQYSFIEYELDSEEEVAEDVYSEERSVDMTFSDSLQEFIELDQKQSFVQNEEPYTLICDQTNFEQFQSYKAIILSDVTPIFEFDTKIYQNVKQLSKSKHLQNRNNQIIQALENIITPLKNQCLQIQDTEFYIIPQSVEKQ</sequence>
<reference evidence="2" key="1">
    <citation type="submission" date="2021-01" db="EMBL/GenBank/DDBJ databases">
        <authorList>
            <consortium name="Genoscope - CEA"/>
            <person name="William W."/>
        </authorList>
    </citation>
    <scope>NUCLEOTIDE SEQUENCE</scope>
</reference>
<evidence type="ECO:0000313" key="3">
    <source>
        <dbReference type="Proteomes" id="UP000683925"/>
    </source>
</evidence>
<keyword evidence="3" id="KW-1185">Reference proteome</keyword>
<dbReference type="OMA" id="RDHEQVE"/>
<protein>
    <submittedName>
        <fullName evidence="2">Uncharacterized protein</fullName>
    </submittedName>
</protein>
<feature type="compositionally biased region" description="Basic and acidic residues" evidence="1">
    <location>
        <begin position="299"/>
        <end position="322"/>
    </location>
</feature>
<comment type="caution">
    <text evidence="2">The sequence shown here is derived from an EMBL/GenBank/DDBJ whole genome shotgun (WGS) entry which is preliminary data.</text>
</comment>
<accession>A0A8S1XFY2</accession>
<feature type="region of interest" description="Disordered" evidence="1">
    <location>
        <begin position="281"/>
        <end position="322"/>
    </location>
</feature>